<dbReference type="NCBIfam" id="TIGR00576">
    <property type="entry name" value="dut"/>
    <property type="match status" value="1"/>
</dbReference>
<comment type="caution">
    <text evidence="5">Lacks conserved residue(s) required for the propagation of feature annotation.</text>
</comment>
<keyword evidence="2 5" id="KW-0378">Hydrolase</keyword>
<keyword evidence="8" id="KW-1185">Reference proteome</keyword>
<keyword evidence="5" id="KW-0460">Magnesium</keyword>
<evidence type="ECO:0000313" key="7">
    <source>
        <dbReference type="EMBL" id="QDU35118.1"/>
    </source>
</evidence>
<comment type="cofactor">
    <cofactor evidence="5">
        <name>Mg(2+)</name>
        <dbReference type="ChEBI" id="CHEBI:18420"/>
    </cofactor>
</comment>
<dbReference type="Proteomes" id="UP000317369">
    <property type="component" value="Chromosome"/>
</dbReference>
<name>A0A517YY18_9BACT</name>
<dbReference type="Gene3D" id="2.70.40.10">
    <property type="match status" value="1"/>
</dbReference>
<dbReference type="EMBL" id="CP036425">
    <property type="protein sequence ID" value="QDU35118.1"/>
    <property type="molecule type" value="Genomic_DNA"/>
</dbReference>
<dbReference type="GO" id="GO:0004170">
    <property type="term" value="F:dUTP diphosphatase activity"/>
    <property type="evidence" value="ECO:0007669"/>
    <property type="project" value="UniProtKB-UniRule"/>
</dbReference>
<dbReference type="InterPro" id="IPR033704">
    <property type="entry name" value="dUTPase_trimeric"/>
</dbReference>
<dbReference type="RefSeq" id="WP_390620481.1">
    <property type="nucleotide sequence ID" value="NZ_CP036425.1"/>
</dbReference>
<comment type="function">
    <text evidence="5">This enzyme is involved in nucleotide metabolism: it produces dUMP, the immediate precursor of thymidine nucleotides and it decreases the intracellular concentration of dUTP so that uracil cannot be incorporated into DNA.</text>
</comment>
<feature type="domain" description="dUTPase-like" evidence="6">
    <location>
        <begin position="23"/>
        <end position="153"/>
    </location>
</feature>
<comment type="similarity">
    <text evidence="1 5">Belongs to the dUTPase family.</text>
</comment>
<dbReference type="EC" id="3.6.1.23" evidence="5"/>
<evidence type="ECO:0000256" key="5">
    <source>
        <dbReference type="HAMAP-Rule" id="MF_00116"/>
    </source>
</evidence>
<reference evidence="7 8" key="1">
    <citation type="submission" date="2019-02" db="EMBL/GenBank/DDBJ databases">
        <title>Deep-cultivation of Planctomycetes and their phenomic and genomic characterization uncovers novel biology.</title>
        <authorList>
            <person name="Wiegand S."/>
            <person name="Jogler M."/>
            <person name="Boedeker C."/>
            <person name="Pinto D."/>
            <person name="Vollmers J."/>
            <person name="Rivas-Marin E."/>
            <person name="Kohn T."/>
            <person name="Peeters S.H."/>
            <person name="Heuer A."/>
            <person name="Rast P."/>
            <person name="Oberbeckmann S."/>
            <person name="Bunk B."/>
            <person name="Jeske O."/>
            <person name="Meyerdierks A."/>
            <person name="Storesund J.E."/>
            <person name="Kallscheuer N."/>
            <person name="Luecker S."/>
            <person name="Lage O.M."/>
            <person name="Pohl T."/>
            <person name="Merkel B.J."/>
            <person name="Hornburger P."/>
            <person name="Mueller R.-W."/>
            <person name="Bruemmer F."/>
            <person name="Labrenz M."/>
            <person name="Spormann A.M."/>
            <person name="Op den Camp H."/>
            <person name="Overmann J."/>
            <person name="Amann R."/>
            <person name="Jetten M.S.M."/>
            <person name="Mascher T."/>
            <person name="Medema M.H."/>
            <person name="Devos D.P."/>
            <person name="Kaster A.-K."/>
            <person name="Ovreas L."/>
            <person name="Rohde M."/>
            <person name="Galperin M.Y."/>
            <person name="Jogler C."/>
        </authorList>
    </citation>
    <scope>NUCLEOTIDE SEQUENCE [LARGE SCALE GENOMIC DNA]</scope>
    <source>
        <strain evidence="7 8">KS4</strain>
    </source>
</reference>
<dbReference type="Pfam" id="PF00692">
    <property type="entry name" value="dUTPase"/>
    <property type="match status" value="1"/>
</dbReference>
<evidence type="ECO:0000256" key="2">
    <source>
        <dbReference type="ARBA" id="ARBA00022801"/>
    </source>
</evidence>
<dbReference type="UniPathway" id="UPA00610">
    <property type="reaction ID" value="UER00666"/>
</dbReference>
<dbReference type="HAMAP" id="MF_00116">
    <property type="entry name" value="dUTPase_bact"/>
    <property type="match status" value="1"/>
</dbReference>
<dbReference type="GO" id="GO:0046081">
    <property type="term" value="P:dUTP catabolic process"/>
    <property type="evidence" value="ECO:0007669"/>
    <property type="project" value="InterPro"/>
</dbReference>
<dbReference type="CDD" id="cd07557">
    <property type="entry name" value="trimeric_dUTPase"/>
    <property type="match status" value="1"/>
</dbReference>
<proteinExistence type="inferred from homology"/>
<dbReference type="PANTHER" id="PTHR11241:SF0">
    <property type="entry name" value="DEOXYURIDINE 5'-TRIPHOSPHATE NUCLEOTIDOHYDROLASE"/>
    <property type="match status" value="1"/>
</dbReference>
<evidence type="ECO:0000256" key="4">
    <source>
        <dbReference type="ARBA" id="ARBA00047686"/>
    </source>
</evidence>
<comment type="catalytic activity">
    <reaction evidence="4 5">
        <text>dUTP + H2O = dUMP + diphosphate + H(+)</text>
        <dbReference type="Rhea" id="RHEA:10248"/>
        <dbReference type="ChEBI" id="CHEBI:15377"/>
        <dbReference type="ChEBI" id="CHEBI:15378"/>
        <dbReference type="ChEBI" id="CHEBI:33019"/>
        <dbReference type="ChEBI" id="CHEBI:61555"/>
        <dbReference type="ChEBI" id="CHEBI:246422"/>
        <dbReference type="EC" id="3.6.1.23"/>
    </reaction>
</comment>
<dbReference type="GO" id="GO:0000287">
    <property type="term" value="F:magnesium ion binding"/>
    <property type="evidence" value="ECO:0007669"/>
    <property type="project" value="UniProtKB-UniRule"/>
</dbReference>
<dbReference type="InterPro" id="IPR036157">
    <property type="entry name" value="dUTPase-like_sf"/>
</dbReference>
<protein>
    <recommendedName>
        <fullName evidence="5">Deoxyuridine 5'-triphosphate nucleotidohydrolase</fullName>
        <shortName evidence="5">dUTPase</shortName>
        <ecNumber evidence="5">3.6.1.23</ecNumber>
    </recommendedName>
    <alternativeName>
        <fullName evidence="5">dUTP pyrophosphatase</fullName>
    </alternativeName>
</protein>
<dbReference type="PANTHER" id="PTHR11241">
    <property type="entry name" value="DEOXYURIDINE 5'-TRIPHOSPHATE NUCLEOTIDOHYDROLASE"/>
    <property type="match status" value="1"/>
</dbReference>
<evidence type="ECO:0000313" key="8">
    <source>
        <dbReference type="Proteomes" id="UP000317369"/>
    </source>
</evidence>
<feature type="binding site" evidence="5">
    <location>
        <position position="87"/>
    </location>
    <ligand>
        <name>substrate</name>
    </ligand>
</feature>
<dbReference type="InterPro" id="IPR008181">
    <property type="entry name" value="dUTPase"/>
</dbReference>
<organism evidence="7 8">
    <name type="scientific">Poriferisphaera corsica</name>
    <dbReference type="NCBI Taxonomy" id="2528020"/>
    <lineage>
        <taxon>Bacteria</taxon>
        <taxon>Pseudomonadati</taxon>
        <taxon>Planctomycetota</taxon>
        <taxon>Phycisphaerae</taxon>
        <taxon>Phycisphaerales</taxon>
        <taxon>Phycisphaeraceae</taxon>
        <taxon>Poriferisphaera</taxon>
    </lineage>
</organism>
<keyword evidence="5" id="KW-0479">Metal-binding</keyword>
<comment type="pathway">
    <text evidence="5">Pyrimidine metabolism; dUMP biosynthesis; dUMP from dCTP (dUTP route): step 2/2.</text>
</comment>
<keyword evidence="3 5" id="KW-0546">Nucleotide metabolism</keyword>
<feature type="binding site" evidence="5">
    <location>
        <begin position="91"/>
        <end position="93"/>
    </location>
    <ligand>
        <name>substrate</name>
    </ligand>
</feature>
<gene>
    <name evidence="5 7" type="primary">dut</name>
    <name evidence="7" type="ORF">KS4_31980</name>
</gene>
<evidence type="ECO:0000256" key="1">
    <source>
        <dbReference type="ARBA" id="ARBA00006581"/>
    </source>
</evidence>
<sequence length="154" mass="16669">MEQVEIETVRVAIKRLDGNVAGQLPTYQSEHAAGMDVYAHLDKPMIVKAGEIELVPTGFAMALPIGWEAQIRPRSGLAVKHGIGVPNGPGTIDADYRGEVKVALINHGKEDFIIENGMRVAQMIVKRVPIVEWLEVDELPTTARGVGGFGHTGH</sequence>
<dbReference type="SUPFAM" id="SSF51283">
    <property type="entry name" value="dUTPase-like"/>
    <property type="match status" value="1"/>
</dbReference>
<dbReference type="KEGG" id="pcor:KS4_31980"/>
<feature type="binding site" evidence="5">
    <location>
        <begin position="74"/>
        <end position="76"/>
    </location>
    <ligand>
        <name>substrate</name>
    </ligand>
</feature>
<dbReference type="AlphaFoldDB" id="A0A517YY18"/>
<evidence type="ECO:0000256" key="3">
    <source>
        <dbReference type="ARBA" id="ARBA00023080"/>
    </source>
</evidence>
<dbReference type="InterPro" id="IPR029054">
    <property type="entry name" value="dUTPase-like"/>
</dbReference>
<accession>A0A517YY18</accession>
<evidence type="ECO:0000259" key="6">
    <source>
        <dbReference type="Pfam" id="PF00692"/>
    </source>
</evidence>
<dbReference type="GO" id="GO:0006226">
    <property type="term" value="P:dUMP biosynthetic process"/>
    <property type="evidence" value="ECO:0007669"/>
    <property type="project" value="UniProtKB-UniRule"/>
</dbReference>
<dbReference type="NCBIfam" id="NF001862">
    <property type="entry name" value="PRK00601.1"/>
    <property type="match status" value="1"/>
</dbReference>